<accession>A0A6J7IV00</accession>
<dbReference type="AlphaFoldDB" id="A0A6J7IV00"/>
<evidence type="ECO:0000313" key="1">
    <source>
        <dbReference type="EMBL" id="CAB4934152.1"/>
    </source>
</evidence>
<dbReference type="Gene3D" id="3.40.50.300">
    <property type="entry name" value="P-loop containing nucleotide triphosphate hydrolases"/>
    <property type="match status" value="1"/>
</dbReference>
<protein>
    <submittedName>
        <fullName evidence="1">Unannotated protein</fullName>
    </submittedName>
</protein>
<reference evidence="1" key="1">
    <citation type="submission" date="2020-05" db="EMBL/GenBank/DDBJ databases">
        <authorList>
            <person name="Chiriac C."/>
            <person name="Salcher M."/>
            <person name="Ghai R."/>
            <person name="Kavagutti S V."/>
        </authorList>
    </citation>
    <scope>NUCLEOTIDE SEQUENCE</scope>
</reference>
<name>A0A6J7IV00_9ZZZZ</name>
<dbReference type="EMBL" id="CAFBMX010000006">
    <property type="protein sequence ID" value="CAB4934152.1"/>
    <property type="molecule type" value="Genomic_DNA"/>
</dbReference>
<proteinExistence type="predicted"/>
<gene>
    <name evidence="1" type="ORF">UFOPK3674_01363</name>
</gene>
<sequence length="164" mass="17948">MRYSPGSLVFIVSPSEAERERFLERVFVEEKGAVLSPGKIRELIAGRVPDDVLEEKATELAAAAALKRIEAGESTVVAPDGLAAEQRKALLQAASKLRRPRHMILLDVGRDDLDEEKREELNALRTSLDAGELGKEGFQTAMRLGGATVGELKRVVFRPAPKDD</sequence>
<dbReference type="InterPro" id="IPR027417">
    <property type="entry name" value="P-loop_NTPase"/>
</dbReference>
<organism evidence="1">
    <name type="scientific">freshwater metagenome</name>
    <dbReference type="NCBI Taxonomy" id="449393"/>
    <lineage>
        <taxon>unclassified sequences</taxon>
        <taxon>metagenomes</taxon>
        <taxon>ecological metagenomes</taxon>
    </lineage>
</organism>